<dbReference type="InterPro" id="IPR004092">
    <property type="entry name" value="Mbt"/>
</dbReference>
<dbReference type="GO" id="GO:0003676">
    <property type="term" value="F:nucleic acid binding"/>
    <property type="evidence" value="ECO:0007669"/>
    <property type="project" value="InterPro"/>
</dbReference>
<dbReference type="Gene3D" id="3.30.420.10">
    <property type="entry name" value="Ribonuclease H-like superfamily/Ribonuclease H"/>
    <property type="match status" value="1"/>
</dbReference>
<feature type="compositionally biased region" description="Acidic residues" evidence="9">
    <location>
        <begin position="1501"/>
        <end position="1510"/>
    </location>
</feature>
<feature type="coiled-coil region" evidence="8">
    <location>
        <begin position="1095"/>
        <end position="1122"/>
    </location>
</feature>
<dbReference type="PROSITE" id="PS50105">
    <property type="entry name" value="SAM_DOMAIN"/>
    <property type="match status" value="1"/>
</dbReference>
<dbReference type="Pfam" id="PF00929">
    <property type="entry name" value="RNase_T"/>
    <property type="match status" value="1"/>
</dbReference>
<feature type="compositionally biased region" description="Basic and acidic residues" evidence="9">
    <location>
        <begin position="1511"/>
        <end position="1520"/>
    </location>
</feature>
<organism evidence="11 12">
    <name type="scientific">Ditylenchus destructor</name>
    <dbReference type="NCBI Taxonomy" id="166010"/>
    <lineage>
        <taxon>Eukaryota</taxon>
        <taxon>Metazoa</taxon>
        <taxon>Ecdysozoa</taxon>
        <taxon>Nematoda</taxon>
        <taxon>Chromadorea</taxon>
        <taxon>Rhabditida</taxon>
        <taxon>Tylenchina</taxon>
        <taxon>Tylenchomorpha</taxon>
        <taxon>Sphaerularioidea</taxon>
        <taxon>Anguinidae</taxon>
        <taxon>Anguininae</taxon>
        <taxon>Ditylenchus</taxon>
    </lineage>
</organism>
<feature type="repeat" description="MBT" evidence="7">
    <location>
        <begin position="195"/>
        <end position="313"/>
    </location>
</feature>
<dbReference type="GO" id="GO:0004527">
    <property type="term" value="F:exonuclease activity"/>
    <property type="evidence" value="ECO:0007669"/>
    <property type="project" value="UniProtKB-KW"/>
</dbReference>
<keyword evidence="6" id="KW-0539">Nucleus</keyword>
<feature type="compositionally biased region" description="Low complexity" evidence="9">
    <location>
        <begin position="711"/>
        <end position="723"/>
    </location>
</feature>
<feature type="region of interest" description="Disordered" evidence="9">
    <location>
        <begin position="1481"/>
        <end position="1520"/>
    </location>
</feature>
<feature type="compositionally biased region" description="Polar residues" evidence="9">
    <location>
        <begin position="911"/>
        <end position="927"/>
    </location>
</feature>
<comment type="caution">
    <text evidence="11">The sequence shown here is derived from an EMBL/GenBank/DDBJ whole genome shotgun (WGS) entry which is preliminary data.</text>
</comment>
<dbReference type="Pfam" id="PF07647">
    <property type="entry name" value="SAM_2"/>
    <property type="match status" value="1"/>
</dbReference>
<dbReference type="PANTHER" id="PTHR12801:SF82">
    <property type="entry name" value="RNA EXONUCLEASE 5"/>
    <property type="match status" value="1"/>
</dbReference>
<dbReference type="GO" id="GO:0010629">
    <property type="term" value="P:negative regulation of gene expression"/>
    <property type="evidence" value="ECO:0007669"/>
    <property type="project" value="UniProtKB-ARBA"/>
</dbReference>
<proteinExistence type="inferred from homology"/>
<evidence type="ECO:0000313" key="12">
    <source>
        <dbReference type="Proteomes" id="UP001201812"/>
    </source>
</evidence>
<evidence type="ECO:0000256" key="4">
    <source>
        <dbReference type="ARBA" id="ARBA00022801"/>
    </source>
</evidence>
<dbReference type="FunFam" id="3.30.420.10:FF:000031">
    <property type="entry name" value="RNA exonuclease 1"/>
    <property type="match status" value="1"/>
</dbReference>
<keyword evidence="3" id="KW-0540">Nuclease</keyword>
<dbReference type="InterPro" id="IPR012337">
    <property type="entry name" value="RNaseH-like_sf"/>
</dbReference>
<dbReference type="GO" id="GO:0005634">
    <property type="term" value="C:nucleus"/>
    <property type="evidence" value="ECO:0007669"/>
    <property type="project" value="UniProtKB-SubCell"/>
</dbReference>
<reference evidence="11" key="1">
    <citation type="submission" date="2022-01" db="EMBL/GenBank/DDBJ databases">
        <title>Genome Sequence Resource for Two Populations of Ditylenchus destructor, the Migratory Endoparasitic Phytonematode.</title>
        <authorList>
            <person name="Zhang H."/>
            <person name="Lin R."/>
            <person name="Xie B."/>
        </authorList>
    </citation>
    <scope>NUCLEOTIDE SEQUENCE</scope>
    <source>
        <strain evidence="11">BazhouSP</strain>
    </source>
</reference>
<dbReference type="SUPFAM" id="SSF63748">
    <property type="entry name" value="Tudor/PWWP/MBT"/>
    <property type="match status" value="1"/>
</dbReference>
<evidence type="ECO:0000256" key="7">
    <source>
        <dbReference type="PROSITE-ProRule" id="PRU00459"/>
    </source>
</evidence>
<keyword evidence="5" id="KW-0269">Exonuclease</keyword>
<dbReference type="InterPro" id="IPR038348">
    <property type="entry name" value="SLED_sf"/>
</dbReference>
<evidence type="ECO:0000256" key="1">
    <source>
        <dbReference type="ARBA" id="ARBA00004123"/>
    </source>
</evidence>
<evidence type="ECO:0000256" key="3">
    <source>
        <dbReference type="ARBA" id="ARBA00022722"/>
    </source>
</evidence>
<keyword evidence="12" id="KW-1185">Reference proteome</keyword>
<feature type="domain" description="SAM" evidence="10">
    <location>
        <begin position="944"/>
        <end position="988"/>
    </location>
</feature>
<dbReference type="InterPro" id="IPR034922">
    <property type="entry name" value="REX1-like_exo"/>
</dbReference>
<dbReference type="Gene3D" id="2.30.30.140">
    <property type="match status" value="1"/>
</dbReference>
<comment type="similarity">
    <text evidence="2">Belongs to the REXO1/REXO3 family.</text>
</comment>
<dbReference type="Pfam" id="PF12140">
    <property type="entry name" value="SLED"/>
    <property type="match status" value="1"/>
</dbReference>
<evidence type="ECO:0000259" key="10">
    <source>
        <dbReference type="PROSITE" id="PS50105"/>
    </source>
</evidence>
<sequence>MMRDRSSSNSDDLGTLFLKQRAGLPAISAFLFNHERYLDQTLAYHLYKPGREVKVFCPLEDYIFPEGQFDLAAGIAPIGLHVRELKAKMEMVVGTEALVQFSKDNLESSALVGSQTVFVQLSQIWPPEDSLKNCSLDTKLRDFIKPGLFFELREENSLIIHAVKILEVRGGFVKCENKCGETETVHISSERCHPLGWTEEQISKGIAYEFDPGLDQPRNGVPALVFGYCPVEEHRFKIGMIMEVLDPISRMVFYPAMVTKVHNQHYFSVRAITDVQPDAKLSDSPKIEWCHSRTRDIYPIGWCMKQGLRLTIPKGMCEQDFSYPNLWKRLGDKLDQLEIPHRDKLIIALDDMFQIPKTVKKADKMRYCEVYNKKTGGFVPAAIVRTKKHLVWVHAEDSEKYVPPKIYSDRAQELFPWGYAGKHNFPIDMTRKAQLLSRVRPQININHSFTNQRSTIFRDNKNKKFMSDVWTKGDLWLHQIYVRKECFAGPFLNPEKVKSLPPHYRAGPLPLVMSLMIKNVFHCANRRTQLIEILSADKLSKMPQMKIKLRNSEIQRCRVNVEVCEQVSEFAGWLRMFLTQLDACPNLFSLDKRDVCPYYCTQVAALPYMQLDGHVNTAYIAAASQASSGQVPQQWVKPMTLAQLRGGSNTGRLRNYGSLDETPLNITVAESTPEKTMYKTECRTPPPAKLLSVSVTNGKVGNKRRVPKQISASSTSSCGQSTSPEPPRKRASSNTMPTNEQQNTAMSSGSESGSDSEDETERQALAQSQPQQQIDSVNWAQRNISDQGEVSNNRSRPQSVNDLKPDMVALKNASQGTPPKQTLPQTVSTQFPSPSFYHVGFVTSPQRNQQQATSQYIQQIQGPTRRQTISVPSQSATMFHQNWSMGPTTNISKSPDTRASSQLGYFRGPATRSTQNESPTNSAGTSKQDTRAANPPIDSNPMSWSYHEVSDWFKRAGYPELARKFVEEEVDGEAIMLFKQDSLTSLGLKLGPALKVHALIEVSEGTQKGRKTNEPMRTGSAMVDGIETKSKSVVYSTPHRTSQEHTLQKMASWRKQERVENRIRKRAAELMLLNGQSLEQEEYIKAKRIKEDESISELHVKIEEKQQALKELSAELTKSRMEKAGGPQMFLTLAKLNGRLLRSADFAGLIHYFLIGSFVQRPKWINFKNLRGFLQVVLLRVNCRDNDLISEPGQPSLIDSYFERHWIKLDVSTLIRDEFWKAITNVKQSKLLLLKKKITENGDPLEVLRGKDIKLELLLSLEQMVDHRYPLGDEFDENGSQIHVQPTKTWYRKVSKDSPIFVLDCEMCITTAKRSELTRISIVNEEGELLLDTYVKPKNEITDYVTKYSGITKEKLEGVKVTLQDVQRAISSILPPDGILCGHSLEFDLRSLGLSHPFCIDLALLYNFSGNARSRSSLRTLSSIFLHEDIQNSKAGHCSVEDALATLKLLRLKMKNGIAFGNVMYGFKFKEFAAANGMDDFGRRPSMDNQSTTDKDSGIQTEDETTEEQESEHSETTEPKIYESKLGCIENFQFVDDPCPDDKSTEIFDFESALKLEKGCEQSIKLSKSIVSCKDKNVLLAIDNPEDFAEQNERCKLMNTGLCGPSYFQDQVAPQLIEHSVSLVEANLNKKTSTSEEINSLVKAMIDGTCVNGLFFLVLAAKTKSILYTRLKKEQA</sequence>
<dbReference type="Gene3D" id="1.10.150.50">
    <property type="entry name" value="Transcription Factor, Ets-1"/>
    <property type="match status" value="1"/>
</dbReference>
<dbReference type="InterPro" id="IPR013520">
    <property type="entry name" value="Ribonucl_H"/>
</dbReference>
<dbReference type="SUPFAM" id="SSF53098">
    <property type="entry name" value="Ribonuclease H-like"/>
    <property type="match status" value="1"/>
</dbReference>
<dbReference type="Gene3D" id="3.90.1150.190">
    <property type="entry name" value="SLED domain"/>
    <property type="match status" value="1"/>
</dbReference>
<feature type="compositionally biased region" description="Polar residues" evidence="9">
    <location>
        <begin position="882"/>
        <end position="903"/>
    </location>
</feature>
<feature type="compositionally biased region" description="Polar residues" evidence="9">
    <location>
        <begin position="732"/>
        <end position="746"/>
    </location>
</feature>
<dbReference type="GO" id="GO:0006355">
    <property type="term" value="P:regulation of DNA-templated transcription"/>
    <property type="evidence" value="ECO:0007669"/>
    <property type="project" value="InterPro"/>
</dbReference>
<dbReference type="Pfam" id="PF02820">
    <property type="entry name" value="MBT"/>
    <property type="match status" value="1"/>
</dbReference>
<dbReference type="PANTHER" id="PTHR12801">
    <property type="entry name" value="RNA EXONUCLEASE REXO1 / RECO3 FAMILY MEMBER-RELATED"/>
    <property type="match status" value="1"/>
</dbReference>
<evidence type="ECO:0000256" key="2">
    <source>
        <dbReference type="ARBA" id="ARBA00006357"/>
    </source>
</evidence>
<dbReference type="SUPFAM" id="SSF47769">
    <property type="entry name" value="SAM/Pointed domain"/>
    <property type="match status" value="1"/>
</dbReference>
<dbReference type="InterPro" id="IPR001660">
    <property type="entry name" value="SAM"/>
</dbReference>
<dbReference type="InterPro" id="IPR047021">
    <property type="entry name" value="REXO1/3/4-like"/>
</dbReference>
<protein>
    <submittedName>
        <fullName evidence="11">SLED domain-containing protein</fullName>
    </submittedName>
</protein>
<evidence type="ECO:0000256" key="6">
    <source>
        <dbReference type="ARBA" id="ARBA00023242"/>
    </source>
</evidence>
<evidence type="ECO:0000313" key="11">
    <source>
        <dbReference type="EMBL" id="KAI1714937.1"/>
    </source>
</evidence>
<feature type="region of interest" description="Disordered" evidence="9">
    <location>
        <begin position="882"/>
        <end position="941"/>
    </location>
</feature>
<dbReference type="SMART" id="SM00479">
    <property type="entry name" value="EXOIII"/>
    <property type="match status" value="1"/>
</dbReference>
<comment type="subcellular location">
    <subcellularLocation>
        <location evidence="1">Nucleus</location>
    </subcellularLocation>
</comment>
<evidence type="ECO:0000256" key="8">
    <source>
        <dbReference type="SAM" id="Coils"/>
    </source>
</evidence>
<dbReference type="SMART" id="SM00561">
    <property type="entry name" value="MBT"/>
    <property type="match status" value="1"/>
</dbReference>
<dbReference type="CDD" id="cd06145">
    <property type="entry name" value="REX1_like"/>
    <property type="match status" value="1"/>
</dbReference>
<feature type="region of interest" description="Disordered" evidence="9">
    <location>
        <begin position="675"/>
        <end position="777"/>
    </location>
</feature>
<dbReference type="PROSITE" id="PS51079">
    <property type="entry name" value="MBT"/>
    <property type="match status" value="1"/>
</dbReference>
<keyword evidence="4" id="KW-0378">Hydrolase</keyword>
<dbReference type="Proteomes" id="UP001201812">
    <property type="component" value="Unassembled WGS sequence"/>
</dbReference>
<dbReference type="EMBL" id="JAKKPZ010000012">
    <property type="protein sequence ID" value="KAI1714937.1"/>
    <property type="molecule type" value="Genomic_DNA"/>
</dbReference>
<gene>
    <name evidence="11" type="ORF">DdX_08211</name>
</gene>
<name>A0AAD4N422_9BILA</name>
<dbReference type="CDD" id="cd20095">
    <property type="entry name" value="MBT_SFMBT_rpt3"/>
    <property type="match status" value="1"/>
</dbReference>
<dbReference type="InterPro" id="IPR013761">
    <property type="entry name" value="SAM/pointed_sf"/>
</dbReference>
<dbReference type="InterPro" id="IPR036397">
    <property type="entry name" value="RNaseH_sf"/>
</dbReference>
<dbReference type="InterPro" id="IPR021987">
    <property type="entry name" value="SLED"/>
</dbReference>
<evidence type="ECO:0000256" key="5">
    <source>
        <dbReference type="ARBA" id="ARBA00022839"/>
    </source>
</evidence>
<feature type="compositionally biased region" description="Low complexity" evidence="9">
    <location>
        <begin position="763"/>
        <end position="773"/>
    </location>
</feature>
<keyword evidence="8" id="KW-0175">Coiled coil</keyword>
<accession>A0AAD4N422</accession>
<dbReference type="SMART" id="SM00454">
    <property type="entry name" value="SAM"/>
    <property type="match status" value="1"/>
</dbReference>
<evidence type="ECO:0000256" key="9">
    <source>
        <dbReference type="SAM" id="MobiDB-lite"/>
    </source>
</evidence>